<evidence type="ECO:0000256" key="3">
    <source>
        <dbReference type="ARBA" id="ARBA00005893"/>
    </source>
</evidence>
<name>A0A0J1CSC1_9BURK</name>
<dbReference type="FunFam" id="3.40.50.1000:FF:000029">
    <property type="entry name" value="3-deoxy-D-manno-octulosonate 8-phosphate phosphatase KdsC"/>
    <property type="match status" value="1"/>
</dbReference>
<feature type="binding site" evidence="11">
    <location>
        <position position="15"/>
    </location>
    <ligand>
        <name>Mg(2+)</name>
        <dbReference type="ChEBI" id="CHEBI:18420"/>
    </ligand>
</feature>
<dbReference type="SFLD" id="SFLDG01136">
    <property type="entry name" value="C1.6:_Phosphoserine_Phosphatas"/>
    <property type="match status" value="1"/>
</dbReference>
<evidence type="ECO:0000256" key="1">
    <source>
        <dbReference type="ARBA" id="ARBA00000898"/>
    </source>
</evidence>
<dbReference type="EC" id="3.1.3.45" evidence="5"/>
<proteinExistence type="inferred from homology"/>
<dbReference type="PIRSF" id="PIRSF006118">
    <property type="entry name" value="KDO8-P_Ptase"/>
    <property type="match status" value="1"/>
</dbReference>
<evidence type="ECO:0000256" key="9">
    <source>
        <dbReference type="ARBA" id="ARBA00022842"/>
    </source>
</evidence>
<dbReference type="PANTHER" id="PTHR21485">
    <property type="entry name" value="HAD SUPERFAMILY MEMBERS CMAS AND KDSC"/>
    <property type="match status" value="1"/>
</dbReference>
<feature type="binding site" evidence="11">
    <location>
        <position position="108"/>
    </location>
    <ligand>
        <name>Mg(2+)</name>
        <dbReference type="ChEBI" id="CHEBI:18420"/>
    </ligand>
</feature>
<dbReference type="EMBL" id="AEJF01000144">
    <property type="protein sequence ID" value="KLU23555.1"/>
    <property type="molecule type" value="Genomic_DNA"/>
</dbReference>
<evidence type="ECO:0000256" key="10">
    <source>
        <dbReference type="ARBA" id="ARBA00031051"/>
    </source>
</evidence>
<dbReference type="InterPro" id="IPR023214">
    <property type="entry name" value="HAD_sf"/>
</dbReference>
<dbReference type="PATRIC" id="fig|908627.4.peg.5531"/>
<dbReference type="SUPFAM" id="SSF56784">
    <property type="entry name" value="HAD-like"/>
    <property type="match status" value="1"/>
</dbReference>
<dbReference type="GO" id="GO:0008781">
    <property type="term" value="F:N-acylneuraminate cytidylyltransferase activity"/>
    <property type="evidence" value="ECO:0007669"/>
    <property type="project" value="TreeGrafter"/>
</dbReference>
<dbReference type="InterPro" id="IPR050793">
    <property type="entry name" value="CMP-NeuNAc_synthase"/>
</dbReference>
<evidence type="ECO:0000256" key="2">
    <source>
        <dbReference type="ARBA" id="ARBA00001946"/>
    </source>
</evidence>
<protein>
    <recommendedName>
        <fullName evidence="6">3-deoxy-D-manno-octulosonate 8-phosphate phosphatase KdsC</fullName>
        <ecNumber evidence="5">3.1.3.45</ecNumber>
    </recommendedName>
    <alternativeName>
        <fullName evidence="10">KDO 8-P phosphatase</fullName>
    </alternativeName>
</protein>
<keyword evidence="9 11" id="KW-0460">Magnesium</keyword>
<comment type="caution">
    <text evidence="12">The sequence shown here is derived from an EMBL/GenBank/DDBJ whole genome shotgun (WGS) entry which is preliminary data.</text>
</comment>
<keyword evidence="13" id="KW-1185">Reference proteome</keyword>
<dbReference type="GO" id="GO:0019143">
    <property type="term" value="F:3-deoxy-manno-octulosonate-8-phosphatase activity"/>
    <property type="evidence" value="ECO:0007669"/>
    <property type="project" value="UniProtKB-EC"/>
</dbReference>
<dbReference type="NCBIfam" id="TIGR01670">
    <property type="entry name" value="KdsC-phosphatas"/>
    <property type="match status" value="1"/>
</dbReference>
<keyword evidence="7 11" id="KW-0479">Metal-binding</keyword>
<dbReference type="InterPro" id="IPR010023">
    <property type="entry name" value="KdsC_fam"/>
</dbReference>
<gene>
    <name evidence="12" type="ORF">EOS_24780</name>
</gene>
<evidence type="ECO:0000256" key="4">
    <source>
        <dbReference type="ARBA" id="ARBA00011881"/>
    </source>
</evidence>
<dbReference type="PANTHER" id="PTHR21485:SF3">
    <property type="entry name" value="N-ACYLNEURAMINATE CYTIDYLYLTRANSFERASE"/>
    <property type="match status" value="1"/>
</dbReference>
<dbReference type="RefSeq" id="WP_047849363.1">
    <property type="nucleotide sequence ID" value="NZ_AEJF01000144.1"/>
</dbReference>
<evidence type="ECO:0000256" key="11">
    <source>
        <dbReference type="PIRSR" id="PIRSR006118-2"/>
    </source>
</evidence>
<feature type="binding site" evidence="11">
    <location>
        <position position="17"/>
    </location>
    <ligand>
        <name>substrate</name>
    </ligand>
</feature>
<comment type="cofactor">
    <cofactor evidence="2 11">
        <name>Mg(2+)</name>
        <dbReference type="ChEBI" id="CHEBI:18420"/>
    </cofactor>
</comment>
<comment type="similarity">
    <text evidence="3">Belongs to the KdsC family.</text>
</comment>
<organism evidence="12 13">
    <name type="scientific">Caballeronia mineralivorans PML1(12)</name>
    <dbReference type="NCBI Taxonomy" id="908627"/>
    <lineage>
        <taxon>Bacteria</taxon>
        <taxon>Pseudomonadati</taxon>
        <taxon>Pseudomonadota</taxon>
        <taxon>Betaproteobacteria</taxon>
        <taxon>Burkholderiales</taxon>
        <taxon>Burkholderiaceae</taxon>
        <taxon>Caballeronia</taxon>
    </lineage>
</organism>
<dbReference type="GO" id="GO:0046872">
    <property type="term" value="F:metal ion binding"/>
    <property type="evidence" value="ECO:0007669"/>
    <property type="project" value="UniProtKB-KW"/>
</dbReference>
<accession>A0A0J1CSC1</accession>
<dbReference type="InterPro" id="IPR036412">
    <property type="entry name" value="HAD-like_sf"/>
</dbReference>
<evidence type="ECO:0000256" key="5">
    <source>
        <dbReference type="ARBA" id="ARBA00013066"/>
    </source>
</evidence>
<dbReference type="Gene3D" id="3.40.50.1000">
    <property type="entry name" value="HAD superfamily/HAD-like"/>
    <property type="match status" value="1"/>
</dbReference>
<comment type="subunit">
    <text evidence="4">Homotetramer.</text>
</comment>
<comment type="catalytic activity">
    <reaction evidence="1">
        <text>3-deoxy-alpha-D-manno-2-octulosonate-8-phosphate + H2O = 3-deoxy-alpha-D-manno-oct-2-ulosonate + phosphate</text>
        <dbReference type="Rhea" id="RHEA:11500"/>
        <dbReference type="ChEBI" id="CHEBI:15377"/>
        <dbReference type="ChEBI" id="CHEBI:43474"/>
        <dbReference type="ChEBI" id="CHEBI:85985"/>
        <dbReference type="ChEBI" id="CHEBI:85986"/>
        <dbReference type="EC" id="3.1.3.45"/>
    </reaction>
</comment>
<dbReference type="CDD" id="cd01630">
    <property type="entry name" value="HAD_KDO-like"/>
    <property type="match status" value="1"/>
</dbReference>
<evidence type="ECO:0000313" key="13">
    <source>
        <dbReference type="Proteomes" id="UP000035963"/>
    </source>
</evidence>
<dbReference type="Proteomes" id="UP000035963">
    <property type="component" value="Unassembled WGS sequence"/>
</dbReference>
<dbReference type="Pfam" id="PF08282">
    <property type="entry name" value="Hydrolase_3"/>
    <property type="match status" value="1"/>
</dbReference>
<dbReference type="SFLD" id="SFLDG01138">
    <property type="entry name" value="C1.6.2:_Deoxy-d-mannose-octulo"/>
    <property type="match status" value="1"/>
</dbReference>
<sequence length="182" mass="19298">MKSGYRGAIRLVLFDVDGVLTDGSIYLDGEGECIKPFNVKDGVAVALLRAHGIATGVVSARSSPALTLRARQLKFDVVVTGCDNKLSAYERIRAQHALQDAQIAFVGDDVIDLAAMAIAGYSCAPADAHPLVLRAAAYVTQCDGGHGVARDVADHLLALGGLTLDTAYAPLIKKWSRHDVRQ</sequence>
<evidence type="ECO:0000256" key="7">
    <source>
        <dbReference type="ARBA" id="ARBA00022723"/>
    </source>
</evidence>
<reference evidence="12 13" key="1">
    <citation type="journal article" date="2015" name="Genome Announc.">
        <title>Draft Genome Sequence of Burkholderia sp. Strain PML1(12), an Ectomycorrhizosphere-Inhabiting Bacterium with Effective Mineral-Weathering Ability.</title>
        <authorList>
            <person name="Uroz S."/>
            <person name="Oger P."/>
        </authorList>
    </citation>
    <scope>NUCLEOTIDE SEQUENCE [LARGE SCALE GENOMIC DNA]</scope>
    <source>
        <strain evidence="13">PML1(12)</strain>
    </source>
</reference>
<evidence type="ECO:0000313" key="12">
    <source>
        <dbReference type="EMBL" id="KLU23555.1"/>
    </source>
</evidence>
<dbReference type="AlphaFoldDB" id="A0A0J1CSC1"/>
<dbReference type="OrthoDB" id="9805604at2"/>
<dbReference type="SFLD" id="SFLDS00003">
    <property type="entry name" value="Haloacid_Dehalogenase"/>
    <property type="match status" value="1"/>
</dbReference>
<keyword evidence="8" id="KW-0378">Hydrolase</keyword>
<evidence type="ECO:0000256" key="6">
    <source>
        <dbReference type="ARBA" id="ARBA00020092"/>
    </source>
</evidence>
<evidence type="ECO:0000256" key="8">
    <source>
        <dbReference type="ARBA" id="ARBA00022801"/>
    </source>
</evidence>